<reference evidence="2" key="1">
    <citation type="submission" date="2025-08" db="UniProtKB">
        <authorList>
            <consortium name="Ensembl"/>
        </authorList>
    </citation>
    <scope>IDENTIFICATION</scope>
</reference>
<dbReference type="AlphaFoldDB" id="A0A8C0L3B9"/>
<dbReference type="Ensembl" id="ENSCAFT00020030390.1">
    <property type="protein sequence ID" value="ENSCAFP00020026299.1"/>
    <property type="gene ID" value="ENSCAFG00020020668.1"/>
</dbReference>
<feature type="compositionally biased region" description="Pro residues" evidence="1">
    <location>
        <begin position="91"/>
        <end position="103"/>
    </location>
</feature>
<feature type="region of interest" description="Disordered" evidence="1">
    <location>
        <begin position="21"/>
        <end position="123"/>
    </location>
</feature>
<feature type="compositionally biased region" description="Basic and acidic residues" evidence="1">
    <location>
        <begin position="109"/>
        <end position="123"/>
    </location>
</feature>
<keyword evidence="3" id="KW-1185">Reference proteome</keyword>
<organism evidence="2 3">
    <name type="scientific">Canis lupus dingo</name>
    <name type="common">dingo</name>
    <dbReference type="NCBI Taxonomy" id="286419"/>
    <lineage>
        <taxon>Eukaryota</taxon>
        <taxon>Metazoa</taxon>
        <taxon>Chordata</taxon>
        <taxon>Craniata</taxon>
        <taxon>Vertebrata</taxon>
        <taxon>Euteleostomi</taxon>
        <taxon>Mammalia</taxon>
        <taxon>Eutheria</taxon>
        <taxon>Laurasiatheria</taxon>
        <taxon>Carnivora</taxon>
        <taxon>Caniformia</taxon>
        <taxon>Canidae</taxon>
        <taxon>Canis</taxon>
    </lineage>
</organism>
<dbReference type="GeneTree" id="ENSGT00950000185577"/>
<evidence type="ECO:0000313" key="2">
    <source>
        <dbReference type="Ensembl" id="ENSCAFP00020026299.1"/>
    </source>
</evidence>
<reference evidence="2" key="2">
    <citation type="submission" date="2025-09" db="UniProtKB">
        <authorList>
            <consortium name="Ensembl"/>
        </authorList>
    </citation>
    <scope>IDENTIFICATION</scope>
</reference>
<evidence type="ECO:0000313" key="3">
    <source>
        <dbReference type="Proteomes" id="UP000694391"/>
    </source>
</evidence>
<protein>
    <submittedName>
        <fullName evidence="2">Uncharacterized protein</fullName>
    </submittedName>
</protein>
<dbReference type="Proteomes" id="UP000694391">
    <property type="component" value="Unplaced"/>
</dbReference>
<sequence length="123" mass="12448">MGGGDGAAFKRPGDGARLQRVLGLGSRRAPRSLPAGGPAQRRTAPPPPGHASAGPAAMSSHIAKSESKTSLLKAAPPRAQDGLADGACLHPGPPPLRPRPHPTSPGLSRRIEPESEHASRSSG</sequence>
<accession>A0A8C0L3B9</accession>
<name>A0A8C0L3B9_CANLU</name>
<feature type="compositionally biased region" description="Low complexity" evidence="1">
    <location>
        <begin position="50"/>
        <end position="61"/>
    </location>
</feature>
<evidence type="ECO:0000256" key="1">
    <source>
        <dbReference type="SAM" id="MobiDB-lite"/>
    </source>
</evidence>
<proteinExistence type="predicted"/>